<dbReference type="InterPro" id="IPR000073">
    <property type="entry name" value="AB_hydrolase_1"/>
</dbReference>
<name>A0ABS6FGF7_9FIRM</name>
<dbReference type="GO" id="GO:0016787">
    <property type="term" value="F:hydrolase activity"/>
    <property type="evidence" value="ECO:0007669"/>
    <property type="project" value="UniProtKB-KW"/>
</dbReference>
<protein>
    <submittedName>
        <fullName evidence="2">Alpha/beta hydrolase</fullName>
    </submittedName>
</protein>
<evidence type="ECO:0000259" key="1">
    <source>
        <dbReference type="Pfam" id="PF00561"/>
    </source>
</evidence>
<keyword evidence="2" id="KW-0378">Hydrolase</keyword>
<accession>A0ABS6FGF7</accession>
<dbReference type="Proteomes" id="UP000783742">
    <property type="component" value="Unassembled WGS sequence"/>
</dbReference>
<dbReference type="RefSeq" id="WP_216547973.1">
    <property type="nucleotide sequence ID" value="NZ_JAHLQO010000001.1"/>
</dbReference>
<feature type="domain" description="AB hydrolase-1" evidence="1">
    <location>
        <begin position="27"/>
        <end position="261"/>
    </location>
</feature>
<dbReference type="EMBL" id="JAHLQO010000001">
    <property type="protein sequence ID" value="MBU5668310.1"/>
    <property type="molecule type" value="Genomic_DNA"/>
</dbReference>
<gene>
    <name evidence="2" type="ORF">KQI68_00500</name>
</gene>
<proteinExistence type="predicted"/>
<reference evidence="2 3" key="1">
    <citation type="submission" date="2021-06" db="EMBL/GenBank/DDBJ databases">
        <authorList>
            <person name="Sun Q."/>
            <person name="Li D."/>
        </authorList>
    </citation>
    <scope>NUCLEOTIDE SEQUENCE [LARGE SCALE GENOMIC DNA]</scope>
    <source>
        <strain evidence="2 3">MSJ-1</strain>
    </source>
</reference>
<dbReference type="PANTHER" id="PTHR43798">
    <property type="entry name" value="MONOACYLGLYCEROL LIPASE"/>
    <property type="match status" value="1"/>
</dbReference>
<dbReference type="InterPro" id="IPR050266">
    <property type="entry name" value="AB_hydrolase_sf"/>
</dbReference>
<dbReference type="Pfam" id="PF00561">
    <property type="entry name" value="Abhydrolase_1"/>
    <property type="match status" value="1"/>
</dbReference>
<keyword evidence="3" id="KW-1185">Reference proteome</keyword>
<comment type="caution">
    <text evidence="2">The sequence shown here is derived from an EMBL/GenBank/DDBJ whole genome shotgun (WGS) entry which is preliminary data.</text>
</comment>
<evidence type="ECO:0000313" key="3">
    <source>
        <dbReference type="Proteomes" id="UP000783742"/>
    </source>
</evidence>
<dbReference type="PANTHER" id="PTHR43798:SF33">
    <property type="entry name" value="HYDROLASE, PUTATIVE (AFU_ORTHOLOGUE AFUA_2G14860)-RELATED"/>
    <property type="match status" value="1"/>
</dbReference>
<evidence type="ECO:0000313" key="2">
    <source>
        <dbReference type="EMBL" id="MBU5668310.1"/>
    </source>
</evidence>
<sequence length="278" mass="32011">MEIKYDKIKIDEEEIAYLENDVSSDKVILFIHGNMSSSVCFLNLIKELKDKKIFAIDMRGYGNSTYNKEVTSIDDFKNDIKKFILKKDLNNFSIVSWSFGGAITLELANDKEVLDRIKNAVFISPAGYKPFVNHGPDMGNLDLFSDIINFNMGFMGYNVINGNSFRAISVTNLFNHVIYNVKNPHRDEFKRNVYAALQQRNVDEVANILSEYKYNKGRLKFDSIILHGYDDLVINYIEGKLLARITGSIYERLDNCGHSPLTDRFDTVLKYIKEYAEK</sequence>
<organism evidence="2 3">
    <name type="scientific">Peptoniphilus ovalis</name>
    <dbReference type="NCBI Taxonomy" id="2841503"/>
    <lineage>
        <taxon>Bacteria</taxon>
        <taxon>Bacillati</taxon>
        <taxon>Bacillota</taxon>
        <taxon>Tissierellia</taxon>
        <taxon>Tissierellales</taxon>
        <taxon>Peptoniphilaceae</taxon>
        <taxon>Peptoniphilus</taxon>
    </lineage>
</organism>